<gene>
    <name evidence="3" type="ORF">FM038_010430</name>
</gene>
<reference evidence="3" key="1">
    <citation type="submission" date="2021-07" db="EMBL/GenBank/DDBJ databases">
        <title>Shewanella sp. YLB-07 whole genome sequence.</title>
        <authorList>
            <person name="Yu L."/>
        </authorList>
    </citation>
    <scope>NUCLEOTIDE SEQUENCE</scope>
    <source>
        <strain evidence="3">YLB-08</strain>
    </source>
</reference>
<sequence>MTEKGQASQQDISINKLKPGMYVVSVSTGNNKLNVKSEGYILDDEGVNKLVKLGVNRVSVDPAREKQTGNIDKVMPEPVIDELHDEVSKVSLEHEMKQASRLYNNAKELQQKMLSSITEGRVIDLVEVQASTNAIVDSIFRNKDALSCMSRLRIKDEYLVEHSLNVSILMTIFSKHLGFDRPRIEDLALGAFLHDIGKVLVPDEILNKPGKFTQVEYEVMQEHVLLGLRVLEETPELSEVVISMVREHHERIDGTGYPYELEGDEISEYGLMIAIIDSYDAMTAERVYKPGMHPIKAFKNLIKDSPACYDEALVEQFIQCLGVYPVGTLVCLNSGKIGLISKLNKSKPLTPCVRVFYNTRLKQAVAMEEIDLSQSKYKDQIDRCIKPEEFNLNLVSFFKAAFID</sequence>
<dbReference type="PROSITE" id="PS51832">
    <property type="entry name" value="HD_GYP"/>
    <property type="match status" value="1"/>
</dbReference>
<dbReference type="InterPro" id="IPR006674">
    <property type="entry name" value="HD_domain"/>
</dbReference>
<dbReference type="NCBIfam" id="TIGR00277">
    <property type="entry name" value="HDIG"/>
    <property type="match status" value="1"/>
</dbReference>
<feature type="domain" description="HD-GYP" evidence="2">
    <location>
        <begin position="137"/>
        <end position="333"/>
    </location>
</feature>
<dbReference type="Gene3D" id="1.10.3210.10">
    <property type="entry name" value="Hypothetical protein af1432"/>
    <property type="match status" value="1"/>
</dbReference>
<dbReference type="CDD" id="cd00077">
    <property type="entry name" value="HDc"/>
    <property type="match status" value="1"/>
</dbReference>
<dbReference type="EMBL" id="CP045503">
    <property type="protein sequence ID" value="QPG60430.1"/>
    <property type="molecule type" value="Genomic_DNA"/>
</dbReference>
<dbReference type="SUPFAM" id="SSF109604">
    <property type="entry name" value="HD-domain/PDEase-like"/>
    <property type="match status" value="1"/>
</dbReference>
<dbReference type="InterPro" id="IPR003607">
    <property type="entry name" value="HD/PDEase_dom"/>
</dbReference>
<dbReference type="Pfam" id="PF13487">
    <property type="entry name" value="HD_5"/>
    <property type="match status" value="1"/>
</dbReference>
<evidence type="ECO:0000259" key="1">
    <source>
        <dbReference type="PROSITE" id="PS51831"/>
    </source>
</evidence>
<dbReference type="SMART" id="SM00471">
    <property type="entry name" value="HDc"/>
    <property type="match status" value="1"/>
</dbReference>
<dbReference type="InterPro" id="IPR021812">
    <property type="entry name" value="DUF3391"/>
</dbReference>
<keyword evidence="4" id="KW-1185">Reference proteome</keyword>
<dbReference type="Proteomes" id="UP000316416">
    <property type="component" value="Chromosome"/>
</dbReference>
<accession>A0ABX6VCI9</accession>
<dbReference type="InterPro" id="IPR006675">
    <property type="entry name" value="HDIG_dom"/>
</dbReference>
<dbReference type="PROSITE" id="PS51831">
    <property type="entry name" value="HD"/>
    <property type="match status" value="1"/>
</dbReference>
<organism evidence="3 4">
    <name type="scientific">Shewanella eurypsychrophilus</name>
    <dbReference type="NCBI Taxonomy" id="2593656"/>
    <lineage>
        <taxon>Bacteria</taxon>
        <taxon>Pseudomonadati</taxon>
        <taxon>Pseudomonadota</taxon>
        <taxon>Gammaproteobacteria</taxon>
        <taxon>Alteromonadales</taxon>
        <taxon>Shewanellaceae</taxon>
        <taxon>Shewanella</taxon>
    </lineage>
</organism>
<evidence type="ECO:0000313" key="3">
    <source>
        <dbReference type="EMBL" id="QPG60430.1"/>
    </source>
</evidence>
<dbReference type="Pfam" id="PF11871">
    <property type="entry name" value="DUF3391"/>
    <property type="match status" value="1"/>
</dbReference>
<proteinExistence type="predicted"/>
<feature type="domain" description="HD" evidence="1">
    <location>
        <begin position="159"/>
        <end position="282"/>
    </location>
</feature>
<protein>
    <submittedName>
        <fullName evidence="3">HD-GYP domain-containing protein</fullName>
    </submittedName>
</protein>
<name>A0ABX6VCI9_9GAMM</name>
<dbReference type="InterPro" id="IPR037522">
    <property type="entry name" value="HD_GYP_dom"/>
</dbReference>
<evidence type="ECO:0000313" key="4">
    <source>
        <dbReference type="Proteomes" id="UP000316416"/>
    </source>
</evidence>
<dbReference type="PANTHER" id="PTHR43155">
    <property type="entry name" value="CYCLIC DI-GMP PHOSPHODIESTERASE PA4108-RELATED"/>
    <property type="match status" value="1"/>
</dbReference>
<evidence type="ECO:0000259" key="2">
    <source>
        <dbReference type="PROSITE" id="PS51832"/>
    </source>
</evidence>
<dbReference type="PANTHER" id="PTHR43155:SF2">
    <property type="entry name" value="CYCLIC DI-GMP PHOSPHODIESTERASE PA4108"/>
    <property type="match status" value="1"/>
</dbReference>